<evidence type="ECO:0000256" key="13">
    <source>
        <dbReference type="RuleBase" id="RU004016"/>
    </source>
</evidence>
<dbReference type="InterPro" id="IPR018044">
    <property type="entry name" value="Peptidase_S11"/>
</dbReference>
<gene>
    <name evidence="16" type="ORF">BGC07_04795</name>
</gene>
<comment type="caution">
    <text evidence="16">The sequence shown here is derived from an EMBL/GenBank/DDBJ whole genome shotgun (WGS) entry which is preliminary data.</text>
</comment>
<keyword evidence="11" id="KW-0961">Cell wall biogenesis/degradation</keyword>
<comment type="catalytic activity">
    <reaction evidence="12">
        <text>Preferential cleavage: (Ac)2-L-Lys-D-Ala-|-D-Ala. Also transpeptidation of peptidyl-alanyl moieties that are N-acyl substituents of D-alanine.</text>
        <dbReference type="EC" id="3.4.16.4"/>
    </reaction>
</comment>
<evidence type="ECO:0000256" key="9">
    <source>
        <dbReference type="ARBA" id="ARBA00022960"/>
    </source>
</evidence>
<feature type="signal peptide" evidence="14">
    <location>
        <begin position="1"/>
        <end position="27"/>
    </location>
</feature>
<evidence type="ECO:0000313" key="17">
    <source>
        <dbReference type="Proteomes" id="UP000094329"/>
    </source>
</evidence>
<dbReference type="SUPFAM" id="SSF56601">
    <property type="entry name" value="beta-lactamase/transpeptidase-like"/>
    <property type="match status" value="1"/>
</dbReference>
<keyword evidence="17" id="KW-1185">Reference proteome</keyword>
<dbReference type="EMBL" id="MDTU01000001">
    <property type="protein sequence ID" value="ODN42376.1"/>
    <property type="molecule type" value="Genomic_DNA"/>
</dbReference>
<dbReference type="Proteomes" id="UP000094329">
    <property type="component" value="Unassembled WGS sequence"/>
</dbReference>
<dbReference type="SMART" id="SM00936">
    <property type="entry name" value="PBP5_C"/>
    <property type="match status" value="1"/>
</dbReference>
<protein>
    <recommendedName>
        <fullName evidence="4">serine-type D-Ala-D-Ala carboxypeptidase</fullName>
        <ecNumber evidence="4">3.4.16.4</ecNumber>
    </recommendedName>
</protein>
<organism evidence="16 17">
    <name type="scientific">Piscirickettsia litoralis</name>
    <dbReference type="NCBI Taxonomy" id="1891921"/>
    <lineage>
        <taxon>Bacteria</taxon>
        <taxon>Pseudomonadati</taxon>
        <taxon>Pseudomonadota</taxon>
        <taxon>Gammaproteobacteria</taxon>
        <taxon>Thiotrichales</taxon>
        <taxon>Piscirickettsiaceae</taxon>
        <taxon>Piscirickettsia</taxon>
    </lineage>
</organism>
<feature type="domain" description="Peptidase S11 D-Ala-D-Ala carboxypeptidase A C-terminal" evidence="15">
    <location>
        <begin position="394"/>
        <end position="484"/>
    </location>
</feature>
<evidence type="ECO:0000256" key="12">
    <source>
        <dbReference type="ARBA" id="ARBA00034000"/>
    </source>
</evidence>
<dbReference type="Gene3D" id="3.40.710.10">
    <property type="entry name" value="DD-peptidase/beta-lactamase superfamily"/>
    <property type="match status" value="1"/>
</dbReference>
<dbReference type="InterPro" id="IPR037167">
    <property type="entry name" value="Peptidase_S11_C_sf"/>
</dbReference>
<keyword evidence="9" id="KW-0133">Cell shape</keyword>
<dbReference type="PANTHER" id="PTHR21581:SF6">
    <property type="entry name" value="TRAFFICKING PROTEIN PARTICLE COMPLEX SUBUNIT 12"/>
    <property type="match status" value="1"/>
</dbReference>
<evidence type="ECO:0000259" key="15">
    <source>
        <dbReference type="SMART" id="SM00936"/>
    </source>
</evidence>
<dbReference type="SUPFAM" id="SSF69189">
    <property type="entry name" value="Penicillin-binding protein associated domain"/>
    <property type="match status" value="1"/>
</dbReference>
<reference evidence="16 17" key="1">
    <citation type="submission" date="2016-08" db="EMBL/GenBank/DDBJ databases">
        <title>Draft genome sequence of Candidatus Piscirickettsia litoralis, from seawater.</title>
        <authorList>
            <person name="Wan X."/>
            <person name="Lee A.J."/>
            <person name="Hou S."/>
            <person name="Donachie S.P."/>
        </authorList>
    </citation>
    <scope>NUCLEOTIDE SEQUENCE [LARGE SCALE GENOMIC DNA]</scope>
    <source>
        <strain evidence="16 17">Y2</strain>
    </source>
</reference>
<evidence type="ECO:0000256" key="1">
    <source>
        <dbReference type="ARBA" id="ARBA00003217"/>
    </source>
</evidence>
<evidence type="ECO:0000256" key="3">
    <source>
        <dbReference type="ARBA" id="ARBA00007164"/>
    </source>
</evidence>
<dbReference type="PRINTS" id="PR00725">
    <property type="entry name" value="DADACBPTASE1"/>
</dbReference>
<dbReference type="EC" id="3.4.16.4" evidence="4"/>
<dbReference type="Gene3D" id="2.60.410.10">
    <property type="entry name" value="D-Ala-D-Ala carboxypeptidase, C-terminal domain"/>
    <property type="match status" value="1"/>
</dbReference>
<keyword evidence="8" id="KW-0378">Hydrolase</keyword>
<evidence type="ECO:0000256" key="7">
    <source>
        <dbReference type="ARBA" id="ARBA00022729"/>
    </source>
</evidence>
<dbReference type="InterPro" id="IPR012338">
    <property type="entry name" value="Beta-lactam/transpept-like"/>
</dbReference>
<comment type="pathway">
    <text evidence="2">Cell wall biogenesis; peptidoglycan biosynthesis.</text>
</comment>
<dbReference type="InterPro" id="IPR012907">
    <property type="entry name" value="Peptidase_S11_C"/>
</dbReference>
<proteinExistence type="inferred from homology"/>
<evidence type="ECO:0000256" key="8">
    <source>
        <dbReference type="ARBA" id="ARBA00022801"/>
    </source>
</evidence>
<name>A0ABX3A0I8_9GAMM</name>
<evidence type="ECO:0000256" key="4">
    <source>
        <dbReference type="ARBA" id="ARBA00012448"/>
    </source>
</evidence>
<evidence type="ECO:0000256" key="11">
    <source>
        <dbReference type="ARBA" id="ARBA00023316"/>
    </source>
</evidence>
<keyword evidence="6" id="KW-0645">Protease</keyword>
<evidence type="ECO:0000256" key="14">
    <source>
        <dbReference type="SAM" id="SignalP"/>
    </source>
</evidence>
<dbReference type="PANTHER" id="PTHR21581">
    <property type="entry name" value="D-ALANYL-D-ALANINE CARBOXYPEPTIDASE"/>
    <property type="match status" value="1"/>
</dbReference>
<keyword evidence="5 16" id="KW-0121">Carboxypeptidase</keyword>
<accession>A0ABX3A0I8</accession>
<evidence type="ECO:0000313" key="16">
    <source>
        <dbReference type="EMBL" id="ODN42376.1"/>
    </source>
</evidence>
<comment type="similarity">
    <text evidence="3 13">Belongs to the peptidase S11 family.</text>
</comment>
<evidence type="ECO:0000256" key="5">
    <source>
        <dbReference type="ARBA" id="ARBA00022645"/>
    </source>
</evidence>
<evidence type="ECO:0000256" key="6">
    <source>
        <dbReference type="ARBA" id="ARBA00022670"/>
    </source>
</evidence>
<keyword evidence="7 14" id="KW-0732">Signal</keyword>
<keyword evidence="10" id="KW-0573">Peptidoglycan synthesis</keyword>
<evidence type="ECO:0000256" key="10">
    <source>
        <dbReference type="ARBA" id="ARBA00022984"/>
    </source>
</evidence>
<dbReference type="InterPro" id="IPR001967">
    <property type="entry name" value="Peptidase_S11_N"/>
</dbReference>
<dbReference type="Pfam" id="PF00768">
    <property type="entry name" value="Peptidase_S11"/>
    <property type="match status" value="1"/>
</dbReference>
<feature type="chain" id="PRO_5045146748" description="serine-type D-Ala-D-Ala carboxypeptidase" evidence="14">
    <location>
        <begin position="28"/>
        <end position="503"/>
    </location>
</feature>
<dbReference type="InterPro" id="IPR015956">
    <property type="entry name" value="Peniciliin-bd_prot_C_sf"/>
</dbReference>
<sequence>MFTIKKTSGVLFALIGLGALVSSPVLAESASINTASTQLPTAKADNIANTVADQKAAIANSNSTISNTTNTTPTPAGVAVPVNAKPDPNYYAFEHYTANPPLNKYGAVNVNAHVPENIQVPAAPLAAGGAQATPAVLSSQWPALVPPQPQLNAKSYILMDAKNGEILAAYDGNKRMAPASTTKLMLLYIVQQELKSGRIHLDDRVTVPKIAWATGGSRMFLKPGSQVSVKELIQGVIVDSGNDAAVTLATYMGGTQSAIVHLMNQALKSLGMHNTHFSDVMGLPSPAHFSTAYDLSKLAFGLINRYPEYYSWFSQKYFRYNGIRQANFNRLLFIYPYADGLKTGSTGAAGFSLVSSAKTPGNPMRLIAVVLGANSDNQVASLSKELLTYGFRFFEGRELYHADTKLSERRVWLGQSDELAVGVDKALYVTIPQGSDSKLKANMVFDNTLKAPIAKGQKVGELKVTLEGKEVADVPVVAMADVAQGGFFKRFSDHVRLFFDKIF</sequence>
<dbReference type="GO" id="GO:0004180">
    <property type="term" value="F:carboxypeptidase activity"/>
    <property type="evidence" value="ECO:0007669"/>
    <property type="project" value="UniProtKB-KW"/>
</dbReference>
<dbReference type="Pfam" id="PF07943">
    <property type="entry name" value="PBP5_C"/>
    <property type="match status" value="1"/>
</dbReference>
<comment type="function">
    <text evidence="1">Removes C-terminal D-alanyl residues from sugar-peptide cell wall precursors.</text>
</comment>
<evidence type="ECO:0000256" key="2">
    <source>
        <dbReference type="ARBA" id="ARBA00004752"/>
    </source>
</evidence>